<organism evidence="1 2">
    <name type="scientific">Runella defluvii</name>
    <dbReference type="NCBI Taxonomy" id="370973"/>
    <lineage>
        <taxon>Bacteria</taxon>
        <taxon>Pseudomonadati</taxon>
        <taxon>Bacteroidota</taxon>
        <taxon>Cytophagia</taxon>
        <taxon>Cytophagales</taxon>
        <taxon>Spirosomataceae</taxon>
        <taxon>Runella</taxon>
    </lineage>
</organism>
<accession>A0A7W6ENS8</accession>
<name>A0A7W6ENS8_9BACT</name>
<gene>
    <name evidence="1" type="ORF">FHS57_000725</name>
</gene>
<proteinExistence type="predicted"/>
<dbReference type="Proteomes" id="UP000541352">
    <property type="component" value="Unassembled WGS sequence"/>
</dbReference>
<protein>
    <submittedName>
        <fullName evidence="1">Uncharacterized protein</fullName>
    </submittedName>
</protein>
<reference evidence="1 2" key="1">
    <citation type="submission" date="2020-08" db="EMBL/GenBank/DDBJ databases">
        <title>Genomic Encyclopedia of Type Strains, Phase IV (KMG-IV): sequencing the most valuable type-strain genomes for metagenomic binning, comparative biology and taxonomic classification.</title>
        <authorList>
            <person name="Goeker M."/>
        </authorList>
    </citation>
    <scope>NUCLEOTIDE SEQUENCE [LARGE SCALE GENOMIC DNA]</scope>
    <source>
        <strain evidence="1 2">DSM 17976</strain>
    </source>
</reference>
<dbReference type="AlphaFoldDB" id="A0A7W6ENS8"/>
<dbReference type="EMBL" id="JACIBY010000001">
    <property type="protein sequence ID" value="MBB3836743.1"/>
    <property type="molecule type" value="Genomic_DNA"/>
</dbReference>
<evidence type="ECO:0000313" key="2">
    <source>
        <dbReference type="Proteomes" id="UP000541352"/>
    </source>
</evidence>
<keyword evidence="2" id="KW-1185">Reference proteome</keyword>
<dbReference type="PROSITE" id="PS51257">
    <property type="entry name" value="PROKAR_LIPOPROTEIN"/>
    <property type="match status" value="1"/>
</dbReference>
<sequence length="27" mass="3190">MLWYQRVQRPLLHFCVSCFLMGITSGC</sequence>
<evidence type="ECO:0000313" key="1">
    <source>
        <dbReference type="EMBL" id="MBB3836743.1"/>
    </source>
</evidence>
<comment type="caution">
    <text evidence="1">The sequence shown here is derived from an EMBL/GenBank/DDBJ whole genome shotgun (WGS) entry which is preliminary data.</text>
</comment>